<keyword evidence="3" id="KW-1185">Reference proteome</keyword>
<protein>
    <submittedName>
        <fullName evidence="2">Uncharacterized protein</fullName>
    </submittedName>
</protein>
<evidence type="ECO:0000313" key="2">
    <source>
        <dbReference type="EMBL" id="UPT21386.1"/>
    </source>
</evidence>
<gene>
    <name evidence="2" type="ORF">FOF52_10790</name>
</gene>
<organism evidence="2 3">
    <name type="scientific">Thermobifida alba</name>
    <name type="common">Thermomonospora alba</name>
    <dbReference type="NCBI Taxonomy" id="53522"/>
    <lineage>
        <taxon>Bacteria</taxon>
        <taxon>Bacillati</taxon>
        <taxon>Actinomycetota</taxon>
        <taxon>Actinomycetes</taxon>
        <taxon>Streptosporangiales</taxon>
        <taxon>Nocardiopsidaceae</taxon>
        <taxon>Thermobifida</taxon>
    </lineage>
</organism>
<evidence type="ECO:0000256" key="1">
    <source>
        <dbReference type="SAM" id="Phobius"/>
    </source>
</evidence>
<accession>A0ABY4L121</accession>
<evidence type="ECO:0000313" key="3">
    <source>
        <dbReference type="Proteomes" id="UP000832041"/>
    </source>
</evidence>
<name>A0ABY4L121_THEAE</name>
<dbReference type="EMBL" id="CP051627">
    <property type="protein sequence ID" value="UPT21386.1"/>
    <property type="molecule type" value="Genomic_DNA"/>
</dbReference>
<keyword evidence="1" id="KW-0472">Membrane</keyword>
<reference evidence="2 3" key="1">
    <citation type="submission" date="2020-04" db="EMBL/GenBank/DDBJ databases">
        <title>Thermobifida alba genome sequencing and assembly.</title>
        <authorList>
            <person name="Luzics S."/>
            <person name="Horvath B."/>
            <person name="Nagy I."/>
            <person name="Toth A."/>
            <person name="Nagy I."/>
            <person name="Kukolya J."/>
        </authorList>
    </citation>
    <scope>NUCLEOTIDE SEQUENCE [LARGE SCALE GENOMIC DNA]</scope>
    <source>
        <strain evidence="2 3">DSM 43795</strain>
    </source>
</reference>
<dbReference type="RefSeq" id="WP_248593694.1">
    <property type="nucleotide sequence ID" value="NZ_BAABEB010000002.1"/>
</dbReference>
<keyword evidence="1" id="KW-0812">Transmembrane</keyword>
<sequence length="150" mass="16314">MAATDDARHHKTVALDLIDAYARADRRMVGERSAGISAETGERVASELKVFGAFLSRRVRETGVPWRPADSREAVARTVADLLEPEMEFAVVSAWEAYSVGEHEAARARAHGDPLVFVHMLAAFSAAIGTAVYGREELLPTLRLAAELPD</sequence>
<proteinExistence type="predicted"/>
<feature type="transmembrane region" description="Helical" evidence="1">
    <location>
        <begin position="115"/>
        <end position="134"/>
    </location>
</feature>
<dbReference type="Proteomes" id="UP000832041">
    <property type="component" value="Chromosome"/>
</dbReference>
<keyword evidence="1" id="KW-1133">Transmembrane helix</keyword>